<keyword evidence="1" id="KW-0175">Coiled coil</keyword>
<keyword evidence="3" id="KW-1185">Reference proteome</keyword>
<dbReference type="EMBL" id="GL380219">
    <property type="protein sequence ID" value="EGT50671.1"/>
    <property type="molecule type" value="Genomic_DNA"/>
</dbReference>
<feature type="coiled-coil region" evidence="1">
    <location>
        <begin position="9"/>
        <end position="59"/>
    </location>
</feature>
<dbReference type="Proteomes" id="UP000008068">
    <property type="component" value="Unassembled WGS sequence"/>
</dbReference>
<dbReference type="InParanoid" id="G0PBT8"/>
<protein>
    <submittedName>
        <fullName evidence="2">Uncharacterized protein</fullName>
    </submittedName>
</protein>
<gene>
    <name evidence="2" type="ORF">CAEBREN_08417</name>
</gene>
<name>G0PBT8_CAEBE</name>
<evidence type="ECO:0000313" key="2">
    <source>
        <dbReference type="EMBL" id="EGT50671.1"/>
    </source>
</evidence>
<dbReference type="AlphaFoldDB" id="G0PBT8"/>
<evidence type="ECO:0000313" key="3">
    <source>
        <dbReference type="Proteomes" id="UP000008068"/>
    </source>
</evidence>
<reference evidence="3" key="1">
    <citation type="submission" date="2011-07" db="EMBL/GenBank/DDBJ databases">
        <authorList>
            <consortium name="Caenorhabditis brenneri Sequencing and Analysis Consortium"/>
            <person name="Wilson R.K."/>
        </authorList>
    </citation>
    <scope>NUCLEOTIDE SEQUENCE [LARGE SCALE GENOMIC DNA]</scope>
    <source>
        <strain evidence="3">PB2801</strain>
    </source>
</reference>
<evidence type="ECO:0000256" key="1">
    <source>
        <dbReference type="SAM" id="Coils"/>
    </source>
</evidence>
<organism evidence="3">
    <name type="scientific">Caenorhabditis brenneri</name>
    <name type="common">Nematode worm</name>
    <dbReference type="NCBI Taxonomy" id="135651"/>
    <lineage>
        <taxon>Eukaryota</taxon>
        <taxon>Metazoa</taxon>
        <taxon>Ecdysozoa</taxon>
        <taxon>Nematoda</taxon>
        <taxon>Chromadorea</taxon>
        <taxon>Rhabditida</taxon>
        <taxon>Rhabditina</taxon>
        <taxon>Rhabditomorpha</taxon>
        <taxon>Rhabditoidea</taxon>
        <taxon>Rhabditidae</taxon>
        <taxon>Peloderinae</taxon>
        <taxon>Caenorhabditis</taxon>
    </lineage>
</organism>
<sequence>MSCDKDLEIAQLKAALGASDEKIRVLREENRRLRAKVELDRKNREFAERQERVANEERRRRATLPALNLARRIATDVYAAQQEASDNEKENEMEHK</sequence>
<proteinExistence type="predicted"/>
<dbReference type="HOGENOM" id="CLU_2361581_0_0_1"/>
<accession>G0PBT8</accession>